<dbReference type="Proteomes" id="UP000468828">
    <property type="component" value="Unassembled WGS sequence"/>
</dbReference>
<dbReference type="Proteomes" id="UP000471152">
    <property type="component" value="Unassembled WGS sequence"/>
</dbReference>
<sequence length="176" mass="18744">MQRFTAANMVRSLLPLIVICLILVVFPTLRQNASDPVREVDPTSSERATAELAGYPLLVPRGLPDAWRPTSVRTNAGSASAGDPVTLQIGWFTPEEEYASYVVSDDPRDPALDDVLAGATDAGTAEIDGETWQRRTTDRGETALTRADEGATLLVTGSAGDEELTALAASLEPYAP</sequence>
<evidence type="ECO:0000313" key="5">
    <source>
        <dbReference type="Proteomes" id="UP000471152"/>
    </source>
</evidence>
<feature type="compositionally biased region" description="Basic and acidic residues" evidence="1">
    <location>
        <begin position="135"/>
        <end position="149"/>
    </location>
</feature>
<evidence type="ECO:0000313" key="3">
    <source>
        <dbReference type="EMBL" id="NEN51837.1"/>
    </source>
</evidence>
<gene>
    <name evidence="3" type="ORF">G3R41_12970</name>
    <name evidence="2" type="ORF">GCU67_12315</name>
</gene>
<evidence type="ECO:0000313" key="4">
    <source>
        <dbReference type="Proteomes" id="UP000468828"/>
    </source>
</evidence>
<evidence type="ECO:0000313" key="2">
    <source>
        <dbReference type="EMBL" id="NEK94949.1"/>
    </source>
</evidence>
<reference evidence="3 5" key="2">
    <citation type="submission" date="2020-02" db="EMBL/GenBank/DDBJ databases">
        <title>The WGS of Modestobacter muralis DSM 100205.</title>
        <authorList>
            <person name="Jiang Z."/>
        </authorList>
    </citation>
    <scope>NUCLEOTIDE SEQUENCE [LARGE SCALE GENOMIC DNA]</scope>
    <source>
        <strain evidence="3 5">DSM 100205</strain>
    </source>
</reference>
<name>A0A6P0EWR4_9ACTN</name>
<keyword evidence="4" id="KW-1185">Reference proteome</keyword>
<accession>A0A6P0EWR4</accession>
<organism evidence="2 4">
    <name type="scientific">Modestobacter muralis</name>
    <dbReference type="NCBI Taxonomy" id="1608614"/>
    <lineage>
        <taxon>Bacteria</taxon>
        <taxon>Bacillati</taxon>
        <taxon>Actinomycetota</taxon>
        <taxon>Actinomycetes</taxon>
        <taxon>Geodermatophilales</taxon>
        <taxon>Geodermatophilaceae</taxon>
        <taxon>Modestobacter</taxon>
    </lineage>
</organism>
<dbReference type="EMBL" id="JAAGWB010000035">
    <property type="protein sequence ID" value="NEN51837.1"/>
    <property type="molecule type" value="Genomic_DNA"/>
</dbReference>
<reference evidence="2 4" key="1">
    <citation type="submission" date="2020-01" db="EMBL/GenBank/DDBJ databases">
        <title>the WGS Modestobacter muralis CPCC 204518.</title>
        <authorList>
            <person name="Jiang Z."/>
        </authorList>
    </citation>
    <scope>NUCLEOTIDE SEQUENCE [LARGE SCALE GENOMIC DNA]</scope>
    <source>
        <strain evidence="2 4">DSM 100205</strain>
    </source>
</reference>
<feature type="region of interest" description="Disordered" evidence="1">
    <location>
        <begin position="135"/>
        <end position="157"/>
    </location>
</feature>
<dbReference type="InterPro" id="IPR025339">
    <property type="entry name" value="DUF4245"/>
</dbReference>
<proteinExistence type="predicted"/>
<dbReference type="Pfam" id="PF14030">
    <property type="entry name" value="DUF4245"/>
    <property type="match status" value="1"/>
</dbReference>
<dbReference type="AlphaFoldDB" id="A0A6P0EWR4"/>
<dbReference type="EMBL" id="JAAGWH010000033">
    <property type="protein sequence ID" value="NEK94949.1"/>
    <property type="molecule type" value="Genomic_DNA"/>
</dbReference>
<protein>
    <submittedName>
        <fullName evidence="2">DUF4245 domain-containing protein</fullName>
    </submittedName>
</protein>
<comment type="caution">
    <text evidence="2">The sequence shown here is derived from an EMBL/GenBank/DDBJ whole genome shotgun (WGS) entry which is preliminary data.</text>
</comment>
<evidence type="ECO:0000256" key="1">
    <source>
        <dbReference type="SAM" id="MobiDB-lite"/>
    </source>
</evidence>